<organism evidence="1">
    <name type="scientific">marine sediment metagenome</name>
    <dbReference type="NCBI Taxonomy" id="412755"/>
    <lineage>
        <taxon>unclassified sequences</taxon>
        <taxon>metagenomes</taxon>
        <taxon>ecological metagenomes</taxon>
    </lineage>
</organism>
<sequence>MARPKSTPSQVGRRSRLKGKTFEAEIARDLRDVFDPPGLVKKLVDASRFPKLHRELLKRSRVRRARQSEGAKHSDVVVEDCAWWFELSTSAGVSPIRKLAQAEKDIYDTGSDQLPIVITREKGRQSIQVTVRMGTLMALYELFTPAPLTQREKDVVVQIDYPDLIDRLRWNETRHHRKTSHG</sequence>
<protein>
    <submittedName>
        <fullName evidence="1">Uncharacterized protein</fullName>
    </submittedName>
</protein>
<name>A0A0F9TJM2_9ZZZZ</name>
<reference evidence="1" key="1">
    <citation type="journal article" date="2015" name="Nature">
        <title>Complex archaea that bridge the gap between prokaryotes and eukaryotes.</title>
        <authorList>
            <person name="Spang A."/>
            <person name="Saw J.H."/>
            <person name="Jorgensen S.L."/>
            <person name="Zaremba-Niedzwiedzka K."/>
            <person name="Martijn J."/>
            <person name="Lind A.E."/>
            <person name="van Eijk R."/>
            <person name="Schleper C."/>
            <person name="Guy L."/>
            <person name="Ettema T.J."/>
        </authorList>
    </citation>
    <scope>NUCLEOTIDE SEQUENCE</scope>
</reference>
<accession>A0A0F9TJM2</accession>
<proteinExistence type="predicted"/>
<gene>
    <name evidence="1" type="ORF">LCGC14_0320180</name>
</gene>
<comment type="caution">
    <text evidence="1">The sequence shown here is derived from an EMBL/GenBank/DDBJ whole genome shotgun (WGS) entry which is preliminary data.</text>
</comment>
<evidence type="ECO:0000313" key="1">
    <source>
        <dbReference type="EMBL" id="KKN81405.1"/>
    </source>
</evidence>
<dbReference type="AlphaFoldDB" id="A0A0F9TJM2"/>
<dbReference type="EMBL" id="LAZR01000215">
    <property type="protein sequence ID" value="KKN81405.1"/>
    <property type="molecule type" value="Genomic_DNA"/>
</dbReference>